<dbReference type="EMBL" id="FNCQ01000012">
    <property type="protein sequence ID" value="SDG90775.1"/>
    <property type="molecule type" value="Genomic_DNA"/>
</dbReference>
<evidence type="ECO:0000313" key="3">
    <source>
        <dbReference type="EMBL" id="SDG90775.1"/>
    </source>
</evidence>
<evidence type="ECO:0000256" key="1">
    <source>
        <dbReference type="SAM" id="SignalP"/>
    </source>
</evidence>
<evidence type="ECO:0000313" key="5">
    <source>
        <dbReference type="Proteomes" id="UP000198779"/>
    </source>
</evidence>
<feature type="domain" description="MACPF" evidence="2">
    <location>
        <begin position="108"/>
        <end position="451"/>
    </location>
</feature>
<feature type="chain" id="PRO_5041052552" evidence="1">
    <location>
        <begin position="22"/>
        <end position="779"/>
    </location>
</feature>
<organism evidence="4 6">
    <name type="scientific">Prevotella communis</name>
    <dbReference type="NCBI Taxonomy" id="2913614"/>
    <lineage>
        <taxon>Bacteria</taxon>
        <taxon>Pseudomonadati</taxon>
        <taxon>Bacteroidota</taxon>
        <taxon>Bacteroidia</taxon>
        <taxon>Bacteroidales</taxon>
        <taxon>Prevotellaceae</taxon>
        <taxon>Prevotella</taxon>
    </lineage>
</organism>
<keyword evidence="5" id="KW-1185">Reference proteome</keyword>
<dbReference type="PROSITE" id="PS51257">
    <property type="entry name" value="PROKAR_LIPOPROTEIN"/>
    <property type="match status" value="1"/>
</dbReference>
<accession>A0A1H0IJU1</accession>
<dbReference type="OrthoDB" id="9805760at2"/>
<evidence type="ECO:0000259" key="2">
    <source>
        <dbReference type="PROSITE" id="PS51412"/>
    </source>
</evidence>
<dbReference type="PROSITE" id="PS51412">
    <property type="entry name" value="MACPF_2"/>
    <property type="match status" value="1"/>
</dbReference>
<evidence type="ECO:0000313" key="4">
    <source>
        <dbReference type="EMBL" id="SDO31311.1"/>
    </source>
</evidence>
<dbReference type="InterPro" id="IPR020864">
    <property type="entry name" value="MACPF"/>
</dbReference>
<reference evidence="4 5" key="2">
    <citation type="submission" date="2016-10" db="EMBL/GenBank/DDBJ databases">
        <authorList>
            <person name="Varghese N."/>
            <person name="Submissions S."/>
        </authorList>
    </citation>
    <scope>NUCLEOTIDE SEQUENCE</scope>
    <source>
        <strain evidence="4">BP1-145</strain>
        <strain evidence="5">BP1-148</strain>
    </source>
</reference>
<evidence type="ECO:0000313" key="6">
    <source>
        <dbReference type="Proteomes" id="UP000199134"/>
    </source>
</evidence>
<keyword evidence="1" id="KW-0732">Signal</keyword>
<gene>
    <name evidence="4" type="ORF">SAMN04487900_11519</name>
    <name evidence="3" type="ORF">SAMN04487901_11250</name>
</gene>
<proteinExistence type="predicted"/>
<dbReference type="AlphaFoldDB" id="A0A1H0IJU1"/>
<dbReference type="STRING" id="645274.SAMN04487901_11250"/>
<name>A0A1H0IJU1_9BACT</name>
<dbReference type="Proteomes" id="UP000198779">
    <property type="component" value="Unassembled WGS sequence"/>
</dbReference>
<protein>
    <submittedName>
        <fullName evidence="4">Succinogenes major domain (Fib_succ_major)</fullName>
    </submittedName>
</protein>
<accession>A0A1G7Y2S8</accession>
<dbReference type="Proteomes" id="UP000199134">
    <property type="component" value="Unassembled WGS sequence"/>
</dbReference>
<dbReference type="EMBL" id="FNIW01000015">
    <property type="protein sequence ID" value="SDO31311.1"/>
    <property type="molecule type" value="Genomic_DNA"/>
</dbReference>
<sequence length="779" mass="86517">MQKFFYLMALAIVALTFSACSDDELGIQADVVIPEGTNLMQLERYSYELPFEIKSDSEWKIEFDFEDGQICYAMPDHGTGSQTIKLCVIDNPLEKRRGGEMFIDFPKDESKNQVIKLQQKSIAEDDENAVDLALGNRVYVIGYGYNTLRERASMNSVSMTPIINIAQANADGRMAVGPIDATYVAKTYSGSSVSELSNELSADASFGGSYLGFKGEVGASFGMKDFSKQENEYAICFVEAEKQSAHMEMSTTEIINKYMTDAAYDDINGLPTKGRRHTTPTVYPSTEEGLAKLVQAYGTHLVMSSRLGGCMKYITTVDISKVEGSYDLKAFANCSYKNSFVHASVNVTDTYRTSHSSNSKAVSTVIRVQGGSSSAADKLAASGGDNDTNFKAWTESLSDVKNQTLIGLDNSRLIPLYELVDQSLTLAEDGVDGKARYAALKAYINGDKIEQDMSKALGMEYEMGDATHLASIPIFEYESESDQKSLIKDYYRGGQAVARICHEYIPVIDKTQRVRVIYPIVSNKVKYNMGYFAGDATHRPAKVCWSKDGLKINSLQDKPMGAITELYVRGSNFFDSSNDSIIHALETVKATLKPATAAAPGENGSYDYALVKIFDKIWMRENYRAMRKEDGDKFGNNYNLEPVWGGWDGINCAFYNEEMVMATSGKYHFAPTGWRVPTANDYLNIEATLRDNQVTISPAKAFYRDREGGVLGFNMVYVGFRFLDNPNLAYNVGSTTYPTPKDGQYDGMIVFDKDTESFGQHWYGWGDACHPVRLVQDIY</sequence>
<dbReference type="RefSeq" id="WP_091818320.1">
    <property type="nucleotide sequence ID" value="NZ_FNCQ01000012.1"/>
</dbReference>
<feature type="signal peptide" evidence="1">
    <location>
        <begin position="1"/>
        <end position="21"/>
    </location>
</feature>
<reference evidence="3 6" key="1">
    <citation type="submission" date="2016-10" db="EMBL/GenBank/DDBJ databases">
        <authorList>
            <person name="de Groot N.N."/>
        </authorList>
    </citation>
    <scope>NUCLEOTIDE SEQUENCE [LARGE SCALE GENOMIC DNA]</scope>
    <source>
        <strain evidence="6">BP1-145</strain>
        <strain evidence="3">BP1-148</strain>
    </source>
</reference>
<dbReference type="Pfam" id="PF01823">
    <property type="entry name" value="MACPF"/>
    <property type="match status" value="1"/>
</dbReference>